<protein>
    <submittedName>
        <fullName evidence="2">Phosphoesterase</fullName>
    </submittedName>
</protein>
<dbReference type="SUPFAM" id="SSF56300">
    <property type="entry name" value="Metallo-dependent phosphatases"/>
    <property type="match status" value="1"/>
</dbReference>
<dbReference type="Pfam" id="PF00149">
    <property type="entry name" value="Metallophos"/>
    <property type="match status" value="1"/>
</dbReference>
<keyword evidence="3" id="KW-1185">Reference proteome</keyword>
<dbReference type="EMBL" id="AZER01000014">
    <property type="protein sequence ID" value="KRL27710.1"/>
    <property type="molecule type" value="Genomic_DNA"/>
</dbReference>
<dbReference type="STRING" id="1423746.FD27_GL000450"/>
<dbReference type="OrthoDB" id="113290at2"/>
<organism evidence="2 3">
    <name type="scientific">Limosilactobacillus frumenti DSM 13145</name>
    <dbReference type="NCBI Taxonomy" id="1423746"/>
    <lineage>
        <taxon>Bacteria</taxon>
        <taxon>Bacillati</taxon>
        <taxon>Bacillota</taxon>
        <taxon>Bacilli</taxon>
        <taxon>Lactobacillales</taxon>
        <taxon>Lactobacillaceae</taxon>
        <taxon>Limosilactobacillus</taxon>
    </lineage>
</organism>
<sequence>MVTIAISSDNHLDVNRVDIPSIMAEQSQWLLEHHIDYYFHGGDLFNNFTRTRRYFASLQSELGNACRVFYIAGNHDMVANAPFNVVEHLDDPRYLHNRFVDLGSSGYRMVGNNGWYDYSFSQFRNDPQAVADWKRVYWIDSLIKQPMTDQERMQLVLRQVKVQLRLARRDHKKVFLLTHFAPHHQLLAPKPTQVITKRQNRFYQMINAMMGSDELGQLLESDPDVAGVFYGHLHRIHPTQTINHVRYYHQAVGVKNKRHNEWQAATFIDQWKTTIRTITLP</sequence>
<accession>A0A0R1P540</accession>
<dbReference type="AlphaFoldDB" id="A0A0R1P540"/>
<feature type="domain" description="Calcineurin-like phosphoesterase" evidence="1">
    <location>
        <begin position="3"/>
        <end position="235"/>
    </location>
</feature>
<dbReference type="InterPro" id="IPR004843">
    <property type="entry name" value="Calcineurin-like_PHP"/>
</dbReference>
<comment type="caution">
    <text evidence="2">The sequence shown here is derived from an EMBL/GenBank/DDBJ whole genome shotgun (WGS) entry which is preliminary data.</text>
</comment>
<dbReference type="NCBIfam" id="TIGR03729">
    <property type="entry name" value="acc_ester"/>
    <property type="match status" value="1"/>
</dbReference>
<dbReference type="CDD" id="cd00838">
    <property type="entry name" value="MPP_superfamily"/>
    <property type="match status" value="1"/>
</dbReference>
<evidence type="ECO:0000313" key="3">
    <source>
        <dbReference type="Proteomes" id="UP000051445"/>
    </source>
</evidence>
<reference evidence="2 3" key="1">
    <citation type="journal article" date="2015" name="Genome Announc.">
        <title>Expanding the biotechnology potential of lactobacilli through comparative genomics of 213 strains and associated genera.</title>
        <authorList>
            <person name="Sun Z."/>
            <person name="Harris H.M."/>
            <person name="McCann A."/>
            <person name="Guo C."/>
            <person name="Argimon S."/>
            <person name="Zhang W."/>
            <person name="Yang X."/>
            <person name="Jeffery I.B."/>
            <person name="Cooney J.C."/>
            <person name="Kagawa T.F."/>
            <person name="Liu W."/>
            <person name="Song Y."/>
            <person name="Salvetti E."/>
            <person name="Wrobel A."/>
            <person name="Rasinkangas P."/>
            <person name="Parkhill J."/>
            <person name="Rea M.C."/>
            <person name="O'Sullivan O."/>
            <person name="Ritari J."/>
            <person name="Douillard F.P."/>
            <person name="Paul Ross R."/>
            <person name="Yang R."/>
            <person name="Briner A.E."/>
            <person name="Felis G.E."/>
            <person name="de Vos W.M."/>
            <person name="Barrangou R."/>
            <person name="Klaenhammer T.R."/>
            <person name="Caufield P.W."/>
            <person name="Cui Y."/>
            <person name="Zhang H."/>
            <person name="O'Toole P.W."/>
        </authorList>
    </citation>
    <scope>NUCLEOTIDE SEQUENCE [LARGE SCALE GENOMIC DNA]</scope>
    <source>
        <strain evidence="2 3">DSM 13145</strain>
    </source>
</reference>
<dbReference type="Proteomes" id="UP000051445">
    <property type="component" value="Unassembled WGS sequence"/>
</dbReference>
<evidence type="ECO:0000313" key="2">
    <source>
        <dbReference type="EMBL" id="KRL27710.1"/>
    </source>
</evidence>
<dbReference type="Gene3D" id="3.60.21.10">
    <property type="match status" value="1"/>
</dbReference>
<dbReference type="InterPro" id="IPR029052">
    <property type="entry name" value="Metallo-depent_PP-like"/>
</dbReference>
<dbReference type="RefSeq" id="WP_057749533.1">
    <property type="nucleotide sequence ID" value="NZ_AZER01000014.1"/>
</dbReference>
<dbReference type="PATRIC" id="fig|1423746.3.peg.458"/>
<proteinExistence type="predicted"/>
<name>A0A0R1P540_9LACO</name>
<dbReference type="InterPro" id="IPR022302">
    <property type="entry name" value="Phosphoesterase_putative"/>
</dbReference>
<gene>
    <name evidence="2" type="ORF">FD27_GL000450</name>
</gene>
<evidence type="ECO:0000259" key="1">
    <source>
        <dbReference type="Pfam" id="PF00149"/>
    </source>
</evidence>
<dbReference type="GO" id="GO:0016787">
    <property type="term" value="F:hydrolase activity"/>
    <property type="evidence" value="ECO:0007669"/>
    <property type="project" value="InterPro"/>
</dbReference>